<dbReference type="PANTHER" id="PTHR47236">
    <property type="entry name" value="GENE, 32742-RELATED-RELATED"/>
    <property type="match status" value="1"/>
</dbReference>
<dbReference type="EMBL" id="JAMKFB020000015">
    <property type="protein sequence ID" value="KAL0174392.1"/>
    <property type="molecule type" value="Genomic_DNA"/>
</dbReference>
<comment type="caution">
    <text evidence="1">The sequence shown here is derived from an EMBL/GenBank/DDBJ whole genome shotgun (WGS) entry which is preliminary data.</text>
</comment>
<organism evidence="1 2">
    <name type="scientific">Cirrhinus mrigala</name>
    <name type="common">Mrigala</name>
    <dbReference type="NCBI Taxonomy" id="683832"/>
    <lineage>
        <taxon>Eukaryota</taxon>
        <taxon>Metazoa</taxon>
        <taxon>Chordata</taxon>
        <taxon>Craniata</taxon>
        <taxon>Vertebrata</taxon>
        <taxon>Euteleostomi</taxon>
        <taxon>Actinopterygii</taxon>
        <taxon>Neopterygii</taxon>
        <taxon>Teleostei</taxon>
        <taxon>Ostariophysi</taxon>
        <taxon>Cypriniformes</taxon>
        <taxon>Cyprinidae</taxon>
        <taxon>Labeoninae</taxon>
        <taxon>Labeonini</taxon>
        <taxon>Cirrhinus</taxon>
    </lineage>
</organism>
<feature type="non-terminal residue" evidence="1">
    <location>
        <position position="106"/>
    </location>
</feature>
<gene>
    <name evidence="1" type="ORF">M9458_030360</name>
</gene>
<dbReference type="Proteomes" id="UP001529510">
    <property type="component" value="Unassembled WGS sequence"/>
</dbReference>
<keyword evidence="2" id="KW-1185">Reference proteome</keyword>
<evidence type="ECO:0000313" key="2">
    <source>
        <dbReference type="Proteomes" id="UP001529510"/>
    </source>
</evidence>
<name>A0ABD0PK28_CIRMR</name>
<feature type="non-terminal residue" evidence="1">
    <location>
        <position position="1"/>
    </location>
</feature>
<accession>A0ABD0PK28</accession>
<sequence length="106" mass="11891">IISSAESEPSHLIPVALDNLSPQHFAVFLFGCHVVRLLSRACSFPPVMLLLARTVPVSHCNNLLAYCHKDFYYDTANQILYILEKKLQNAGQFISILLHSMAYITS</sequence>
<proteinExistence type="predicted"/>
<protein>
    <submittedName>
        <fullName evidence="1">Uncharacterized protein</fullName>
    </submittedName>
</protein>
<reference evidence="1 2" key="1">
    <citation type="submission" date="2024-05" db="EMBL/GenBank/DDBJ databases">
        <title>Genome sequencing and assembly of Indian major carp, Cirrhinus mrigala (Hamilton, 1822).</title>
        <authorList>
            <person name="Mohindra V."/>
            <person name="Chowdhury L.M."/>
            <person name="Lal K."/>
            <person name="Jena J.K."/>
        </authorList>
    </citation>
    <scope>NUCLEOTIDE SEQUENCE [LARGE SCALE GENOMIC DNA]</scope>
    <source>
        <strain evidence="1">CM1030</strain>
        <tissue evidence="1">Blood</tissue>
    </source>
</reference>
<dbReference type="PANTHER" id="PTHR47236:SF4">
    <property type="entry name" value="GENE 9195-RELATED"/>
    <property type="match status" value="1"/>
</dbReference>
<evidence type="ECO:0000313" key="1">
    <source>
        <dbReference type="EMBL" id="KAL0174392.1"/>
    </source>
</evidence>
<dbReference type="AlphaFoldDB" id="A0ABD0PK28"/>